<gene>
    <name evidence="1" type="ORF">DPEC_G00251040</name>
</gene>
<proteinExistence type="predicted"/>
<keyword evidence="2" id="KW-1185">Reference proteome</keyword>
<protein>
    <submittedName>
        <fullName evidence="1">Uncharacterized protein</fullName>
    </submittedName>
</protein>
<comment type="caution">
    <text evidence="1">The sequence shown here is derived from an EMBL/GenBank/DDBJ whole genome shotgun (WGS) entry which is preliminary data.</text>
</comment>
<dbReference type="EMBL" id="CM055749">
    <property type="protein sequence ID" value="KAJ7994589.1"/>
    <property type="molecule type" value="Genomic_DNA"/>
</dbReference>
<accession>A0ACC2FTA2</accession>
<evidence type="ECO:0000313" key="2">
    <source>
        <dbReference type="Proteomes" id="UP001157502"/>
    </source>
</evidence>
<dbReference type="Proteomes" id="UP001157502">
    <property type="component" value="Chromosome 22"/>
</dbReference>
<evidence type="ECO:0000313" key="1">
    <source>
        <dbReference type="EMBL" id="KAJ7994589.1"/>
    </source>
</evidence>
<organism evidence="1 2">
    <name type="scientific">Dallia pectoralis</name>
    <name type="common">Alaska blackfish</name>
    <dbReference type="NCBI Taxonomy" id="75939"/>
    <lineage>
        <taxon>Eukaryota</taxon>
        <taxon>Metazoa</taxon>
        <taxon>Chordata</taxon>
        <taxon>Craniata</taxon>
        <taxon>Vertebrata</taxon>
        <taxon>Euteleostomi</taxon>
        <taxon>Actinopterygii</taxon>
        <taxon>Neopterygii</taxon>
        <taxon>Teleostei</taxon>
        <taxon>Protacanthopterygii</taxon>
        <taxon>Esociformes</taxon>
        <taxon>Umbridae</taxon>
        <taxon>Dallia</taxon>
    </lineage>
</organism>
<reference evidence="1" key="1">
    <citation type="submission" date="2021-05" db="EMBL/GenBank/DDBJ databases">
        <authorList>
            <person name="Pan Q."/>
            <person name="Jouanno E."/>
            <person name="Zahm M."/>
            <person name="Klopp C."/>
            <person name="Cabau C."/>
            <person name="Louis A."/>
            <person name="Berthelot C."/>
            <person name="Parey E."/>
            <person name="Roest Crollius H."/>
            <person name="Montfort J."/>
            <person name="Robinson-Rechavi M."/>
            <person name="Bouchez O."/>
            <person name="Lampietro C."/>
            <person name="Lopez Roques C."/>
            <person name="Donnadieu C."/>
            <person name="Postlethwait J."/>
            <person name="Bobe J."/>
            <person name="Dillon D."/>
            <person name="Chandos A."/>
            <person name="von Hippel F."/>
            <person name="Guiguen Y."/>
        </authorList>
    </citation>
    <scope>NUCLEOTIDE SEQUENCE</scope>
    <source>
        <strain evidence="1">YG-Jan2019</strain>
    </source>
</reference>
<name>A0ACC2FTA2_DALPE</name>
<sequence>MCWRKVSSFSDHFSQVTLVDPLNFSNHRGGFARGYKGTSGCKPGSIRSLNRLPVGYSRC</sequence>